<dbReference type="InterPro" id="IPR029052">
    <property type="entry name" value="Metallo-depent_PP-like"/>
</dbReference>
<dbReference type="Gene3D" id="3.60.21.10">
    <property type="match status" value="1"/>
</dbReference>
<feature type="region of interest" description="Disordered" evidence="1">
    <location>
        <begin position="493"/>
        <end position="518"/>
    </location>
</feature>
<evidence type="ECO:0008006" key="4">
    <source>
        <dbReference type="Google" id="ProtNLM"/>
    </source>
</evidence>
<dbReference type="AlphaFoldDB" id="A0A1H2XMB6"/>
<evidence type="ECO:0000256" key="1">
    <source>
        <dbReference type="SAM" id="MobiDB-lite"/>
    </source>
</evidence>
<dbReference type="Proteomes" id="UP000198816">
    <property type="component" value="Unassembled WGS sequence"/>
</dbReference>
<evidence type="ECO:0000313" key="3">
    <source>
        <dbReference type="Proteomes" id="UP000198816"/>
    </source>
</evidence>
<sequence>MSDPSHAKRKGFLKHFRGLIREADPCADLDLRGSLRLGKSTVRLPPPALPLQILLGGEHGYRLHLYPEPVLDAEGRFEHRGSYLLVDPMTYFSDISGFIRLSEGETLNVGRDDPTQRLLLRYPRAVEPRHLRLKLSADGLAIKNKSRAAGVCIAPLAATDLMERMMRWRRLALARLARVLGGPIEPLARAPALDLIEQVIALMDQEPYRALNRLGQPGGLLILPDRATPIFVGDLRARIDNLLVILTQNAFLQALEEGSAILIILGSAVHPDRPEQAAEMDSSILMMDLIFRLKLRFPERVFYLRGHHDSFSEAISYGGLPQGSLWEDALHQTRGAVYRDAMQRFYARLPLVAVTSRYLAAHAAPPIEAEGWQTLVDIDRHPELTDRVARVRHPSEPGTSSAYGRRELSRMFRRLGLAESAVCVLGGRPATSAGHRARDTEDLERHRQVFSADPHWVGTLTRAHKRLLPLCYPAEPLLEVYNRLVHSARAGSALSRGLTSPVEPTPTQPKDAPDEVPR</sequence>
<dbReference type="STRING" id="1058.SAMN05421783_11128"/>
<organism evidence="2 3">
    <name type="scientific">Thiocapsa roseopersicina</name>
    <dbReference type="NCBI Taxonomy" id="1058"/>
    <lineage>
        <taxon>Bacteria</taxon>
        <taxon>Pseudomonadati</taxon>
        <taxon>Pseudomonadota</taxon>
        <taxon>Gammaproteobacteria</taxon>
        <taxon>Chromatiales</taxon>
        <taxon>Chromatiaceae</taxon>
        <taxon>Thiocapsa</taxon>
    </lineage>
</organism>
<keyword evidence="3" id="KW-1185">Reference proteome</keyword>
<proteinExistence type="predicted"/>
<dbReference type="RefSeq" id="WP_093032499.1">
    <property type="nucleotide sequence ID" value="NZ_FNNZ01000011.1"/>
</dbReference>
<accession>A0A1H2XMB6</accession>
<reference evidence="3" key="1">
    <citation type="submission" date="2016-10" db="EMBL/GenBank/DDBJ databases">
        <authorList>
            <person name="Varghese N."/>
            <person name="Submissions S."/>
        </authorList>
    </citation>
    <scope>NUCLEOTIDE SEQUENCE [LARGE SCALE GENOMIC DNA]</scope>
    <source>
        <strain evidence="3">DSM 217</strain>
    </source>
</reference>
<protein>
    <recommendedName>
        <fullName evidence="4">Calcineurin-like phosphoesterase</fullName>
    </recommendedName>
</protein>
<dbReference type="SUPFAM" id="SSF56300">
    <property type="entry name" value="Metallo-dependent phosphatases"/>
    <property type="match status" value="1"/>
</dbReference>
<dbReference type="OrthoDB" id="5427983at2"/>
<evidence type="ECO:0000313" key="2">
    <source>
        <dbReference type="EMBL" id="SDW93896.1"/>
    </source>
</evidence>
<gene>
    <name evidence="2" type="ORF">SAMN05421783_11128</name>
</gene>
<dbReference type="EMBL" id="FNNZ01000011">
    <property type="protein sequence ID" value="SDW93896.1"/>
    <property type="molecule type" value="Genomic_DNA"/>
</dbReference>
<name>A0A1H2XMB6_THIRO</name>